<dbReference type="Gene3D" id="3.40.50.720">
    <property type="entry name" value="NAD(P)-binding Rossmann-like Domain"/>
    <property type="match status" value="1"/>
</dbReference>
<dbReference type="Pfam" id="PF08338">
    <property type="entry name" value="DUF1731"/>
    <property type="match status" value="1"/>
</dbReference>
<dbReference type="Pfam" id="PF01370">
    <property type="entry name" value="Epimerase"/>
    <property type="match status" value="1"/>
</dbReference>
<dbReference type="PANTHER" id="PTHR11092">
    <property type="entry name" value="SUGAR NUCLEOTIDE EPIMERASE RELATED"/>
    <property type="match status" value="1"/>
</dbReference>
<dbReference type="InterPro" id="IPR010099">
    <property type="entry name" value="SDR39U1"/>
</dbReference>
<dbReference type="NCBIfam" id="TIGR01777">
    <property type="entry name" value="yfcH"/>
    <property type="match status" value="1"/>
</dbReference>
<sequence>MNVLITGGTGFIGSALCSLLLKDKHDVVVLSRHPEKIKSPLRGISDLKQLVSDTFFDVVINLAGEPIADKKWSDQQKQKIIQSRINITQNLISYFEAMEHRPTLFISGSAIGYYGITASDEGIDETVSGDSSFSSQLCQQWESLALQAQKMGIRTCIIRTGIVLGNGGALGKMLLPFKMGLGGIIGKGSQWMSWVHLHDLLGIILYCIDHAEMQGVINGTSPHPVTNRVFTKTLSDVLKRPSFLPMPAFVVKMLMGQMGEELLLAGKKVLPVKVLNAGYIFKYKQLKGALQDVVNNQG</sequence>
<accession>A0A370DJM5</accession>
<reference evidence="4 5" key="1">
    <citation type="journal article" date="2018" name="ISME J.">
        <title>Endosymbiont genomes yield clues of tubeworm success.</title>
        <authorList>
            <person name="Li Y."/>
            <person name="Liles M.R."/>
            <person name="Halanych K.M."/>
        </authorList>
    </citation>
    <scope>NUCLEOTIDE SEQUENCE [LARGE SCALE GENOMIC DNA]</scope>
    <source>
        <strain evidence="4">A1464</strain>
    </source>
</reference>
<dbReference type="AlphaFoldDB" id="A0A370DJM5"/>
<keyword evidence="5" id="KW-1185">Reference proteome</keyword>
<dbReference type="InterPro" id="IPR001509">
    <property type="entry name" value="Epimerase_deHydtase"/>
</dbReference>
<dbReference type="EMBL" id="QFXC01000007">
    <property type="protein sequence ID" value="RDH84780.1"/>
    <property type="molecule type" value="Genomic_DNA"/>
</dbReference>
<comment type="similarity">
    <text evidence="1">Belongs to the NAD(P)-dependent epimerase/dehydratase family. SDR39U1 subfamily.</text>
</comment>
<organism evidence="4 5">
    <name type="scientific">endosymbiont of Galathealinum brachiosum</name>
    <dbReference type="NCBI Taxonomy" id="2200906"/>
    <lineage>
        <taxon>Bacteria</taxon>
        <taxon>Pseudomonadati</taxon>
        <taxon>Pseudomonadota</taxon>
        <taxon>Gammaproteobacteria</taxon>
        <taxon>sulfur-oxidizing symbionts</taxon>
    </lineage>
</organism>
<dbReference type="SUPFAM" id="SSF51735">
    <property type="entry name" value="NAD(P)-binding Rossmann-fold domains"/>
    <property type="match status" value="1"/>
</dbReference>
<dbReference type="Proteomes" id="UP000254266">
    <property type="component" value="Unassembled WGS sequence"/>
</dbReference>
<feature type="domain" description="DUF1731" evidence="3">
    <location>
        <begin position="246"/>
        <end position="293"/>
    </location>
</feature>
<evidence type="ECO:0000313" key="4">
    <source>
        <dbReference type="EMBL" id="RDH84780.1"/>
    </source>
</evidence>
<evidence type="ECO:0000259" key="3">
    <source>
        <dbReference type="Pfam" id="PF08338"/>
    </source>
</evidence>
<name>A0A370DJM5_9GAMM</name>
<gene>
    <name evidence="4" type="ORF">DIZ80_04760</name>
</gene>
<evidence type="ECO:0000313" key="5">
    <source>
        <dbReference type="Proteomes" id="UP000254266"/>
    </source>
</evidence>
<dbReference type="InterPro" id="IPR013549">
    <property type="entry name" value="DUF1731"/>
</dbReference>
<dbReference type="CDD" id="cd05242">
    <property type="entry name" value="SDR_a8"/>
    <property type="match status" value="1"/>
</dbReference>
<evidence type="ECO:0000259" key="2">
    <source>
        <dbReference type="Pfam" id="PF01370"/>
    </source>
</evidence>
<dbReference type="InterPro" id="IPR036291">
    <property type="entry name" value="NAD(P)-bd_dom_sf"/>
</dbReference>
<protein>
    <submittedName>
        <fullName evidence="4">TIGR01777 family protein</fullName>
    </submittedName>
</protein>
<proteinExistence type="inferred from homology"/>
<dbReference type="PANTHER" id="PTHR11092:SF0">
    <property type="entry name" value="EPIMERASE FAMILY PROTEIN SDR39U1"/>
    <property type="match status" value="1"/>
</dbReference>
<evidence type="ECO:0000256" key="1">
    <source>
        <dbReference type="ARBA" id="ARBA00009353"/>
    </source>
</evidence>
<feature type="domain" description="NAD-dependent epimerase/dehydratase" evidence="2">
    <location>
        <begin position="3"/>
        <end position="212"/>
    </location>
</feature>
<comment type="caution">
    <text evidence="4">The sequence shown here is derived from an EMBL/GenBank/DDBJ whole genome shotgun (WGS) entry which is preliminary data.</text>
</comment>